<evidence type="ECO:0000313" key="2">
    <source>
        <dbReference type="Proteomes" id="UP000823674"/>
    </source>
</evidence>
<dbReference type="Proteomes" id="UP000823674">
    <property type="component" value="Chromosome A07"/>
</dbReference>
<name>A0ABQ7L4A2_BRACM</name>
<sequence length="59" mass="7066">MTSLDNVEAYVVQMHRSVQLLKEVSANRILQRLYPYHPIRKFTSIPVHQLRIAYKPLRF</sequence>
<gene>
    <name evidence="1" type="primary">A07g508230.1_BraROA</name>
    <name evidence="1" type="ORF">IGI04_028433</name>
</gene>
<organism evidence="1 2">
    <name type="scientific">Brassica rapa subsp. trilocularis</name>
    <dbReference type="NCBI Taxonomy" id="1813537"/>
    <lineage>
        <taxon>Eukaryota</taxon>
        <taxon>Viridiplantae</taxon>
        <taxon>Streptophyta</taxon>
        <taxon>Embryophyta</taxon>
        <taxon>Tracheophyta</taxon>
        <taxon>Spermatophyta</taxon>
        <taxon>Magnoliopsida</taxon>
        <taxon>eudicotyledons</taxon>
        <taxon>Gunneridae</taxon>
        <taxon>Pentapetalae</taxon>
        <taxon>rosids</taxon>
        <taxon>malvids</taxon>
        <taxon>Brassicales</taxon>
        <taxon>Brassicaceae</taxon>
        <taxon>Brassiceae</taxon>
        <taxon>Brassica</taxon>
    </lineage>
</organism>
<dbReference type="EMBL" id="JADBGQ010000009">
    <property type="protein sequence ID" value="KAG5380591.1"/>
    <property type="molecule type" value="Genomic_DNA"/>
</dbReference>
<proteinExistence type="predicted"/>
<keyword evidence="2" id="KW-1185">Reference proteome</keyword>
<protein>
    <submittedName>
        <fullName evidence="1">Uncharacterized protein</fullName>
    </submittedName>
</protein>
<evidence type="ECO:0000313" key="1">
    <source>
        <dbReference type="EMBL" id="KAG5380591.1"/>
    </source>
</evidence>
<reference evidence="1 2" key="1">
    <citation type="submission" date="2021-03" db="EMBL/GenBank/DDBJ databases">
        <authorList>
            <person name="King G.J."/>
            <person name="Bancroft I."/>
            <person name="Baten A."/>
            <person name="Bloomfield J."/>
            <person name="Borpatragohain P."/>
            <person name="He Z."/>
            <person name="Irish N."/>
            <person name="Irwin J."/>
            <person name="Liu K."/>
            <person name="Mauleon R.P."/>
            <person name="Moore J."/>
            <person name="Morris R."/>
            <person name="Ostergaard L."/>
            <person name="Wang B."/>
            <person name="Wells R."/>
        </authorList>
    </citation>
    <scope>NUCLEOTIDE SEQUENCE [LARGE SCALE GENOMIC DNA]</scope>
    <source>
        <strain evidence="1">R-o-18</strain>
        <tissue evidence="1">Leaf</tissue>
    </source>
</reference>
<accession>A0ABQ7L4A2</accession>
<comment type="caution">
    <text evidence="1">The sequence shown here is derived from an EMBL/GenBank/DDBJ whole genome shotgun (WGS) entry which is preliminary data.</text>
</comment>